<gene>
    <name evidence="7" type="ORF">S01H4_31909</name>
</gene>
<evidence type="ECO:0000256" key="5">
    <source>
        <dbReference type="ARBA" id="ARBA00023136"/>
    </source>
</evidence>
<dbReference type="EMBL" id="BART01016621">
    <property type="protein sequence ID" value="GAG84053.1"/>
    <property type="molecule type" value="Genomic_DNA"/>
</dbReference>
<comment type="caution">
    <text evidence="7">The sequence shown here is derived from an EMBL/GenBank/DDBJ whole genome shotgun (WGS) entry which is preliminary data.</text>
</comment>
<organism evidence="7">
    <name type="scientific">marine sediment metagenome</name>
    <dbReference type="NCBI Taxonomy" id="412755"/>
    <lineage>
        <taxon>unclassified sequences</taxon>
        <taxon>metagenomes</taxon>
        <taxon>ecological metagenomes</taxon>
    </lineage>
</organism>
<evidence type="ECO:0000256" key="2">
    <source>
        <dbReference type="ARBA" id="ARBA00022448"/>
    </source>
</evidence>
<dbReference type="InterPro" id="IPR027417">
    <property type="entry name" value="P-loop_NTPase"/>
</dbReference>
<proteinExistence type="predicted"/>
<evidence type="ECO:0000256" key="1">
    <source>
        <dbReference type="ARBA" id="ARBA00004202"/>
    </source>
</evidence>
<sequence>MVLLCEFRYQSSKLKSYENDFPFNLPILNNFSSVLLSNVSIFIGENGTGKSTLLEGLATKLNLQTLGGSPIRSDPSLEAARKLSENIKLVWEKRTHRGFFMRAEDFFAYLKKIEIERNYNQNELKRIDDTYQDRSRMAKILARGPFSSGLDQIKKSFGENADGESHGESFMSIFRRRFAPSGIYILDEPEAA</sequence>
<keyword evidence="4" id="KW-0406">Ion transport</keyword>
<reference evidence="7" key="1">
    <citation type="journal article" date="2014" name="Front. Microbiol.">
        <title>High frequency of phylogenetically diverse reductive dehalogenase-homologous genes in deep subseafloor sedimentary metagenomes.</title>
        <authorList>
            <person name="Kawai M."/>
            <person name="Futagami T."/>
            <person name="Toyoda A."/>
            <person name="Takaki Y."/>
            <person name="Nishi S."/>
            <person name="Hori S."/>
            <person name="Arai W."/>
            <person name="Tsubouchi T."/>
            <person name="Morono Y."/>
            <person name="Uchiyama I."/>
            <person name="Ito T."/>
            <person name="Fujiyama A."/>
            <person name="Inagaki F."/>
            <person name="Takami H."/>
        </authorList>
    </citation>
    <scope>NUCLEOTIDE SEQUENCE</scope>
    <source>
        <strain evidence="7">Expedition CK06-06</strain>
    </source>
</reference>
<accession>X1BIY6</accession>
<evidence type="ECO:0000256" key="3">
    <source>
        <dbReference type="ARBA" id="ARBA00022475"/>
    </source>
</evidence>
<feature type="non-terminal residue" evidence="7">
    <location>
        <position position="192"/>
    </location>
</feature>
<dbReference type="Gene3D" id="3.40.50.300">
    <property type="entry name" value="P-loop containing nucleotide triphosphate hydrolases"/>
    <property type="match status" value="1"/>
</dbReference>
<comment type="subcellular location">
    <subcellularLocation>
        <location evidence="1">Cell membrane</location>
        <topology evidence="1">Peripheral membrane protein</topology>
    </subcellularLocation>
</comment>
<dbReference type="GO" id="GO:0006811">
    <property type="term" value="P:monoatomic ion transport"/>
    <property type="evidence" value="ECO:0007669"/>
    <property type="project" value="UniProtKB-KW"/>
</dbReference>
<protein>
    <recommendedName>
        <fullName evidence="6">ABC transporter domain-containing protein</fullName>
    </recommendedName>
</protein>
<dbReference type="PANTHER" id="PTHR42771">
    <property type="entry name" value="IRON(3+)-HYDROXAMATE IMPORT ATP-BINDING PROTEIN FHUC"/>
    <property type="match status" value="1"/>
</dbReference>
<dbReference type="SUPFAM" id="SSF52540">
    <property type="entry name" value="P-loop containing nucleoside triphosphate hydrolases"/>
    <property type="match status" value="1"/>
</dbReference>
<feature type="domain" description="ABC transporter" evidence="6">
    <location>
        <begin position="40"/>
        <end position="190"/>
    </location>
</feature>
<keyword evidence="2" id="KW-0813">Transport</keyword>
<dbReference type="PANTHER" id="PTHR42771:SF2">
    <property type="entry name" value="IRON(3+)-HYDROXAMATE IMPORT ATP-BINDING PROTEIN FHUC"/>
    <property type="match status" value="1"/>
</dbReference>
<dbReference type="InterPro" id="IPR051535">
    <property type="entry name" value="Siderophore_ABC-ATPase"/>
</dbReference>
<evidence type="ECO:0000256" key="4">
    <source>
        <dbReference type="ARBA" id="ARBA00023065"/>
    </source>
</evidence>
<dbReference type="GO" id="GO:0005886">
    <property type="term" value="C:plasma membrane"/>
    <property type="evidence" value="ECO:0007669"/>
    <property type="project" value="UniProtKB-SubCell"/>
</dbReference>
<keyword evidence="5" id="KW-0472">Membrane</keyword>
<dbReference type="GO" id="GO:0005524">
    <property type="term" value="F:ATP binding"/>
    <property type="evidence" value="ECO:0007669"/>
    <property type="project" value="InterPro"/>
</dbReference>
<dbReference type="GO" id="GO:0016887">
    <property type="term" value="F:ATP hydrolysis activity"/>
    <property type="evidence" value="ECO:0007669"/>
    <property type="project" value="InterPro"/>
</dbReference>
<dbReference type="InterPro" id="IPR003439">
    <property type="entry name" value="ABC_transporter-like_ATP-bd"/>
</dbReference>
<evidence type="ECO:0000313" key="7">
    <source>
        <dbReference type="EMBL" id="GAG84053.1"/>
    </source>
</evidence>
<keyword evidence="3" id="KW-1003">Cell membrane</keyword>
<dbReference type="AlphaFoldDB" id="X1BIY6"/>
<name>X1BIY6_9ZZZZ</name>
<dbReference type="Pfam" id="PF00005">
    <property type="entry name" value="ABC_tran"/>
    <property type="match status" value="1"/>
</dbReference>
<evidence type="ECO:0000259" key="6">
    <source>
        <dbReference type="Pfam" id="PF00005"/>
    </source>
</evidence>